<dbReference type="Pfam" id="PF13880">
    <property type="entry name" value="Acetyltransf_13"/>
    <property type="match status" value="1"/>
</dbReference>
<dbReference type="PANTHER" id="PTHR45884:SF2">
    <property type="entry name" value="N-ACETYLTRANSFERASE ECO"/>
    <property type="match status" value="1"/>
</dbReference>
<evidence type="ECO:0000256" key="3">
    <source>
        <dbReference type="ARBA" id="ARBA00022679"/>
    </source>
</evidence>
<keyword evidence="4" id="KW-0479">Metal-binding</keyword>
<keyword evidence="8" id="KW-0131">Cell cycle</keyword>
<dbReference type="PANTHER" id="PTHR45884">
    <property type="entry name" value="N-ACETYLTRANSFERASE ECO"/>
    <property type="match status" value="1"/>
</dbReference>
<gene>
    <name evidence="14 15" type="primary">LOC115884240</name>
</gene>
<dbReference type="GO" id="GO:0000785">
    <property type="term" value="C:chromatin"/>
    <property type="evidence" value="ECO:0007669"/>
    <property type="project" value="TreeGrafter"/>
</dbReference>
<comment type="subcellular location">
    <subcellularLocation>
        <location evidence="1">Nucleus</location>
    </subcellularLocation>
</comment>
<keyword evidence="13" id="KW-1185">Reference proteome</keyword>
<evidence type="ECO:0000256" key="2">
    <source>
        <dbReference type="ARBA" id="ARBA00005816"/>
    </source>
</evidence>
<reference evidence="14 15" key="1">
    <citation type="submission" date="2025-04" db="UniProtKB">
        <authorList>
            <consortium name="RefSeq"/>
        </authorList>
    </citation>
    <scope>IDENTIFICATION</scope>
    <source>
        <tissue evidence="14 15">Gonads</tissue>
    </source>
</reference>
<evidence type="ECO:0000313" key="15">
    <source>
        <dbReference type="RefSeq" id="XP_030758612.1"/>
    </source>
</evidence>
<proteinExistence type="inferred from homology"/>
<dbReference type="KEGG" id="soy:115884240"/>
<feature type="region of interest" description="Disordered" evidence="10">
    <location>
        <begin position="31"/>
        <end position="63"/>
    </location>
</feature>
<feature type="region of interest" description="Disordered" evidence="10">
    <location>
        <begin position="101"/>
        <end position="158"/>
    </location>
</feature>
<dbReference type="Gene3D" id="3.40.630.30">
    <property type="match status" value="1"/>
</dbReference>
<dbReference type="RefSeq" id="XP_030758612.1">
    <property type="nucleotide sequence ID" value="XM_030902752.1"/>
</dbReference>
<dbReference type="GeneID" id="115884240"/>
<dbReference type="OrthoDB" id="428854at2759"/>
<dbReference type="InterPro" id="IPR028005">
    <property type="entry name" value="AcTrfase_ESCO_Znf_dom"/>
</dbReference>
<dbReference type="InterPro" id="IPR028009">
    <property type="entry name" value="ESCO_Acetyltransf_dom"/>
</dbReference>
<dbReference type="CTD" id="38812"/>
<accession>A0A6J2Y4L2</accession>
<keyword evidence="3" id="KW-0808">Transferase</keyword>
<comment type="similarity">
    <text evidence="2">Belongs to the acetyltransferase family. ECO subfamily.</text>
</comment>
<dbReference type="RefSeq" id="XP_030758605.1">
    <property type="nucleotide sequence ID" value="XM_030902745.1"/>
</dbReference>
<dbReference type="GO" id="GO:0007064">
    <property type="term" value="P:mitotic sister chromatid cohesion"/>
    <property type="evidence" value="ECO:0007669"/>
    <property type="project" value="TreeGrafter"/>
</dbReference>
<evidence type="ECO:0000256" key="8">
    <source>
        <dbReference type="ARBA" id="ARBA00023306"/>
    </source>
</evidence>
<dbReference type="GO" id="GO:0061733">
    <property type="term" value="F:protein-lysine-acetyltransferase activity"/>
    <property type="evidence" value="ECO:0007669"/>
    <property type="project" value="TreeGrafter"/>
</dbReference>
<dbReference type="AlphaFoldDB" id="A0A6J2Y4L2"/>
<keyword evidence="7" id="KW-0539">Nucleus</keyword>
<dbReference type="GO" id="GO:0005634">
    <property type="term" value="C:nucleus"/>
    <property type="evidence" value="ECO:0007669"/>
    <property type="project" value="UniProtKB-SubCell"/>
</dbReference>
<evidence type="ECO:0000313" key="13">
    <source>
        <dbReference type="Proteomes" id="UP000504635"/>
    </source>
</evidence>
<keyword evidence="6" id="KW-0862">Zinc</keyword>
<evidence type="ECO:0000256" key="6">
    <source>
        <dbReference type="ARBA" id="ARBA00022833"/>
    </source>
</evidence>
<dbReference type="Proteomes" id="UP000504635">
    <property type="component" value="Unplaced"/>
</dbReference>
<name>A0A6J2Y4L2_SITOR</name>
<evidence type="ECO:0000313" key="14">
    <source>
        <dbReference type="RefSeq" id="XP_030758605.1"/>
    </source>
</evidence>
<evidence type="ECO:0000259" key="11">
    <source>
        <dbReference type="Pfam" id="PF13878"/>
    </source>
</evidence>
<evidence type="ECO:0000256" key="1">
    <source>
        <dbReference type="ARBA" id="ARBA00004123"/>
    </source>
</evidence>
<evidence type="ECO:0000256" key="4">
    <source>
        <dbReference type="ARBA" id="ARBA00022723"/>
    </source>
</evidence>
<organism evidence="13 15">
    <name type="scientific">Sitophilus oryzae</name>
    <name type="common">Rice weevil</name>
    <name type="synonym">Curculio oryzae</name>
    <dbReference type="NCBI Taxonomy" id="7048"/>
    <lineage>
        <taxon>Eukaryota</taxon>
        <taxon>Metazoa</taxon>
        <taxon>Ecdysozoa</taxon>
        <taxon>Arthropoda</taxon>
        <taxon>Hexapoda</taxon>
        <taxon>Insecta</taxon>
        <taxon>Pterygota</taxon>
        <taxon>Neoptera</taxon>
        <taxon>Endopterygota</taxon>
        <taxon>Coleoptera</taxon>
        <taxon>Polyphaga</taxon>
        <taxon>Cucujiformia</taxon>
        <taxon>Curculionidae</taxon>
        <taxon>Dryophthorinae</taxon>
        <taxon>Sitophilus</taxon>
    </lineage>
</organism>
<evidence type="ECO:0000256" key="9">
    <source>
        <dbReference type="ARBA" id="ARBA00023315"/>
    </source>
</evidence>
<dbReference type="Pfam" id="PF13878">
    <property type="entry name" value="zf-C2H2_3"/>
    <property type="match status" value="1"/>
</dbReference>
<evidence type="ECO:0000256" key="10">
    <source>
        <dbReference type="SAM" id="MobiDB-lite"/>
    </source>
</evidence>
<evidence type="ECO:0000256" key="5">
    <source>
        <dbReference type="ARBA" id="ARBA00022771"/>
    </source>
</evidence>
<evidence type="ECO:0000256" key="7">
    <source>
        <dbReference type="ARBA" id="ARBA00023242"/>
    </source>
</evidence>
<sequence>MTTSTRRTHITLDHDRSPFILERRRNLFPSDDDADSELGHISPLYSDLSSDNENEGSHILQPKGHNFVQNNCCGTPTSSIAPSEKMSPLLLSPYTNNTFNIKDTPKKLSPSQALKTPHDTSSKSNSILKKEQKTLLEESKNSKRKCSPRSSPEQCKYLKSDPKVSKVRTALFPEYSLDMSLSTKSFYSKNPESIVDKSLKEKNYKLIKLSTAKHSRRNNRKFGQINNGVRHKIKKPKTKKISRKVTEKAFKNLSKMDDALTEYIQDLAELKKSGDSNNKLIKLSESQSKINTCETKNDLKEVKDTQKEIFSEEDKENTPHDDNTLKLENKQDKIQYDSFAFQDDDVDSTTNIENILSVLKDSPEQDGSTSQLSAVSPNRIVLEAHTSILASENSIQLHYNSVANMILSPISQMCDVTSGLALDSPKKARNLNSVLNSLPTHSNSFSDVGSESSATMAQQEGKLFPIFYGECNSSRGQKRERTETKRNLKRFKAISSDQMLLDAGQKRFGYTHCNECDIVYHMGDPGDEIAHMNYHNSNHILRFAGWKNERVVADFQQMGRIILVLCTDSRIWLKKVKDLMEVIKRDLGCYEIDYNVSNSQVYLYIKNRTIAGCAVAAVPQEPGHKMLSTLNNVTMCSEETYPIKCGISHIWVSINHRKQGIATALLNSVKRNFIYGRILNDEDIALTSPTEDGCAFAAKYFKTPNFLIYYV</sequence>
<feature type="domain" description="N-acetyltransferase ESCO zinc-finger" evidence="11">
    <location>
        <begin position="498"/>
        <end position="536"/>
    </location>
</feature>
<feature type="compositionally biased region" description="Basic and acidic residues" evidence="10">
    <location>
        <begin position="128"/>
        <end position="141"/>
    </location>
</feature>
<keyword evidence="5" id="KW-0863">Zinc-finger</keyword>
<keyword evidence="9" id="KW-0012">Acyltransferase</keyword>
<evidence type="ECO:0000259" key="12">
    <source>
        <dbReference type="Pfam" id="PF13880"/>
    </source>
</evidence>
<protein>
    <submittedName>
        <fullName evidence="14 15">N-acetyltransferase ESCO2</fullName>
    </submittedName>
</protein>
<dbReference type="GO" id="GO:0008270">
    <property type="term" value="F:zinc ion binding"/>
    <property type="evidence" value="ECO:0007669"/>
    <property type="project" value="UniProtKB-KW"/>
</dbReference>
<feature type="domain" description="N-acetyltransferase ESCO acetyl-transferase" evidence="12">
    <location>
        <begin position="641"/>
        <end position="709"/>
    </location>
</feature>